<feature type="domain" description="3-hydroxyacyl-CoA dehydrogenase NAD binding" evidence="3">
    <location>
        <begin position="8"/>
        <end position="185"/>
    </location>
</feature>
<protein>
    <submittedName>
        <fullName evidence="4">3-hydroxybutyryl-CoA dehydrogenase</fullName>
    </submittedName>
</protein>
<evidence type="ECO:0000313" key="4">
    <source>
        <dbReference type="EMBL" id="TQN06961.1"/>
    </source>
</evidence>
<gene>
    <name evidence="4" type="ORF">BDD18_0039</name>
</gene>
<name>A0A543LHZ5_9BURK</name>
<dbReference type="InterPro" id="IPR036291">
    <property type="entry name" value="NAD(P)-bd_dom_sf"/>
</dbReference>
<evidence type="ECO:0000259" key="2">
    <source>
        <dbReference type="Pfam" id="PF00725"/>
    </source>
</evidence>
<dbReference type="PANTHER" id="PTHR48075">
    <property type="entry name" value="3-HYDROXYACYL-COA DEHYDROGENASE FAMILY PROTEIN"/>
    <property type="match status" value="1"/>
</dbReference>
<dbReference type="RefSeq" id="WP_142080699.1">
    <property type="nucleotide sequence ID" value="NZ_VFPV01000001.1"/>
</dbReference>
<dbReference type="GO" id="GO:0070403">
    <property type="term" value="F:NAD+ binding"/>
    <property type="evidence" value="ECO:0007669"/>
    <property type="project" value="InterPro"/>
</dbReference>
<dbReference type="SUPFAM" id="SSF51735">
    <property type="entry name" value="NAD(P)-binding Rossmann-fold domains"/>
    <property type="match status" value="1"/>
</dbReference>
<dbReference type="Gene3D" id="1.10.1040.10">
    <property type="entry name" value="N-(1-d-carboxylethyl)-l-norvaline Dehydrogenase, domain 2"/>
    <property type="match status" value="3"/>
</dbReference>
<dbReference type="Proteomes" id="UP000316993">
    <property type="component" value="Unassembled WGS sequence"/>
</dbReference>
<dbReference type="SUPFAM" id="SSF48179">
    <property type="entry name" value="6-phosphogluconate dehydrogenase C-terminal domain-like"/>
    <property type="match status" value="2"/>
</dbReference>
<dbReference type="InterPro" id="IPR006108">
    <property type="entry name" value="3HC_DH_C"/>
</dbReference>
<sequence length="521" mass="56197">MKIHFSSIAVVGAGAMGQGIAQIAAQAGSHVWLLDSKPGAADKAKQAIQQQWAKLAAKGRVTEEQVQAWNQQLQIANTLAELGSCQLVIEAVVERLEVKQALFAELERTLPANVVWATNTSSLSVTAIAAALQQPERLAGFHFFNPVPLMKVVEVVAGLKTDPALCQALTAYAREMGHTPVQAQDTPGFIVNHAGRGFGTEALRIVSEGVADFATIDRILRDQVGFKLGPFELMDLTALDVSHPVMESIYHQYYEEPRFRPSVITAQRLAGGVLGKKVGDGFYRYENGVAQVPAEPPVPVVQDIPPVWVSPRASRRMELYQLLKDLGAAIETGASPSPTAITLVAPLGFDVTTVAVVERLDPARTIGIDMLVEEAATKRRVLATNPATRVDIRNAAHALFARDGKPVSVIRDSGGFVTQRVVATIINIATDICQQGICSPKDLETAVTLGLGYPLGPLAMGDRWGPTTLGPLAMGDRWGPTNILEVLFNMQTVYGDTRYRPSPWLRRRGAIGLSLTHVEES</sequence>
<dbReference type="InterPro" id="IPR013328">
    <property type="entry name" value="6PGD_dom2"/>
</dbReference>
<dbReference type="Pfam" id="PF00725">
    <property type="entry name" value="3HCDH"/>
    <property type="match status" value="2"/>
</dbReference>
<dbReference type="NCBIfam" id="NF006124">
    <property type="entry name" value="PRK08268.1"/>
    <property type="match status" value="1"/>
</dbReference>
<reference evidence="4 5" key="1">
    <citation type="submission" date="2019-06" db="EMBL/GenBank/DDBJ databases">
        <title>Genomic Encyclopedia of Archaeal and Bacterial Type Strains, Phase II (KMG-II): from individual species to whole genera.</title>
        <authorList>
            <person name="Goeker M."/>
        </authorList>
    </citation>
    <scope>NUCLEOTIDE SEQUENCE [LARGE SCALE GENOMIC DNA]</scope>
    <source>
        <strain evidence="4 5">DSM 7270</strain>
    </source>
</reference>
<dbReference type="GO" id="GO:0008691">
    <property type="term" value="F:3-hydroxybutyryl-CoA dehydrogenase activity"/>
    <property type="evidence" value="ECO:0007669"/>
    <property type="project" value="TreeGrafter"/>
</dbReference>
<feature type="domain" description="3-hydroxyacyl-CoA dehydrogenase C-terminal" evidence="2">
    <location>
        <begin position="188"/>
        <end position="285"/>
    </location>
</feature>
<dbReference type="InterPro" id="IPR008927">
    <property type="entry name" value="6-PGluconate_DH-like_C_sf"/>
</dbReference>
<organism evidence="4 5">
    <name type="scientific">Acidovorax temperans</name>
    <dbReference type="NCBI Taxonomy" id="80878"/>
    <lineage>
        <taxon>Bacteria</taxon>
        <taxon>Pseudomonadati</taxon>
        <taxon>Pseudomonadota</taxon>
        <taxon>Betaproteobacteria</taxon>
        <taxon>Burkholderiales</taxon>
        <taxon>Comamonadaceae</taxon>
        <taxon>Acidovorax</taxon>
    </lineage>
</organism>
<accession>A0A543LHZ5</accession>
<evidence type="ECO:0000313" key="5">
    <source>
        <dbReference type="Proteomes" id="UP000316993"/>
    </source>
</evidence>
<dbReference type="Gene3D" id="3.40.50.720">
    <property type="entry name" value="NAD(P)-binding Rossmann-like Domain"/>
    <property type="match status" value="1"/>
</dbReference>
<comment type="caution">
    <text evidence="4">The sequence shown here is derived from an EMBL/GenBank/DDBJ whole genome shotgun (WGS) entry which is preliminary data.</text>
</comment>
<dbReference type="Pfam" id="PF02737">
    <property type="entry name" value="3HCDH_N"/>
    <property type="match status" value="1"/>
</dbReference>
<evidence type="ECO:0000256" key="1">
    <source>
        <dbReference type="ARBA" id="ARBA00023002"/>
    </source>
</evidence>
<feature type="domain" description="3-hydroxyacyl-CoA dehydrogenase C-terminal" evidence="2">
    <location>
        <begin position="415"/>
        <end position="508"/>
    </location>
</feature>
<dbReference type="AlphaFoldDB" id="A0A543LHZ5"/>
<proteinExistence type="predicted"/>
<evidence type="ECO:0000259" key="3">
    <source>
        <dbReference type="Pfam" id="PF02737"/>
    </source>
</evidence>
<dbReference type="PANTHER" id="PTHR48075:SF5">
    <property type="entry name" value="3-HYDROXYBUTYRYL-COA DEHYDROGENASE"/>
    <property type="match status" value="1"/>
</dbReference>
<dbReference type="FunFam" id="3.40.50.720:FF:000009">
    <property type="entry name" value="Fatty oxidation complex, alpha subunit"/>
    <property type="match status" value="1"/>
</dbReference>
<dbReference type="GO" id="GO:0006635">
    <property type="term" value="P:fatty acid beta-oxidation"/>
    <property type="evidence" value="ECO:0007669"/>
    <property type="project" value="TreeGrafter"/>
</dbReference>
<keyword evidence="1" id="KW-0560">Oxidoreductase</keyword>
<dbReference type="EMBL" id="VFPV01000001">
    <property type="protein sequence ID" value="TQN06961.1"/>
    <property type="molecule type" value="Genomic_DNA"/>
</dbReference>
<dbReference type="InterPro" id="IPR006176">
    <property type="entry name" value="3-OHacyl-CoA_DH_NAD-bd"/>
</dbReference>